<dbReference type="InterPro" id="IPR020841">
    <property type="entry name" value="PKS_Beta-ketoAc_synthase_dom"/>
</dbReference>
<dbReference type="RefSeq" id="WP_380745141.1">
    <property type="nucleotide sequence ID" value="NZ_JBHTLI010000001.1"/>
</dbReference>
<dbReference type="PANTHER" id="PTHR11712:SF320">
    <property type="entry name" value="BETA-KETOACYL SYNTHASE"/>
    <property type="match status" value="1"/>
</dbReference>
<proteinExistence type="inferred from homology"/>
<evidence type="ECO:0000256" key="3">
    <source>
        <dbReference type="RuleBase" id="RU003694"/>
    </source>
</evidence>
<protein>
    <submittedName>
        <fullName evidence="5">Beta-ketoacyl synthase N-terminal-like domain-containing protein</fullName>
    </submittedName>
</protein>
<dbReference type="SMART" id="SM00825">
    <property type="entry name" value="PKS_KS"/>
    <property type="match status" value="1"/>
</dbReference>
<keyword evidence="6" id="KW-1185">Reference proteome</keyword>
<evidence type="ECO:0000313" key="6">
    <source>
        <dbReference type="Proteomes" id="UP001597131"/>
    </source>
</evidence>
<evidence type="ECO:0000259" key="4">
    <source>
        <dbReference type="PROSITE" id="PS52004"/>
    </source>
</evidence>
<dbReference type="SUPFAM" id="SSF53901">
    <property type="entry name" value="Thiolase-like"/>
    <property type="match status" value="2"/>
</dbReference>
<comment type="caution">
    <text evidence="5">The sequence shown here is derived from an EMBL/GenBank/DDBJ whole genome shotgun (WGS) entry which is preliminary data.</text>
</comment>
<dbReference type="EMBL" id="JBHTLI010000001">
    <property type="protein sequence ID" value="MFD1095977.1"/>
    <property type="molecule type" value="Genomic_DNA"/>
</dbReference>
<gene>
    <name evidence="5" type="ORF">ACFQ3Q_09465</name>
</gene>
<sequence length="382" mass="41054">MKNVYLLRDAIISPIGFNTRENLLSLRQGISGLKLHKEPQQTPSEYTAGIIEDKLLNENFREIGDPDSYTKLEKMMILAVAGILSEKEALDLDQTGLIISSTKGNIDLLGYESGFDKKRVLLSELGKQIKEFFGFKLEPVIVSNACISGGLALSVAKRLMNAGKFQNAVVVAGDLVSEFVLSGFNSFQALSEGACKPFSKDRNGISLGEAAAGVLLSEKAAENKANVALVAEASANDANHISGPSRTGEGLFKSIQNAFRYSGVKPGQIDYLSAHGTATPYNDEMEAVAFNRCGLEKTPVNSLKGYYGHTLGASALIESIVCKHSLLNGELYQSLNFTASGVSKPLNIIQNYRNQNLEYALKTASGFGGSNLALILKKENNG</sequence>
<comment type="similarity">
    <text evidence="1 3">Belongs to the thiolase-like superfamily. Beta-ketoacyl-ACP synthases family.</text>
</comment>
<evidence type="ECO:0000256" key="1">
    <source>
        <dbReference type="ARBA" id="ARBA00008467"/>
    </source>
</evidence>
<accession>A0ABW3NT48</accession>
<dbReference type="PANTHER" id="PTHR11712">
    <property type="entry name" value="POLYKETIDE SYNTHASE-RELATED"/>
    <property type="match status" value="1"/>
</dbReference>
<feature type="domain" description="Ketosynthase family 3 (KS3)" evidence="4">
    <location>
        <begin position="1"/>
        <end position="378"/>
    </location>
</feature>
<dbReference type="Gene3D" id="3.40.47.10">
    <property type="match status" value="1"/>
</dbReference>
<dbReference type="InterPro" id="IPR016039">
    <property type="entry name" value="Thiolase-like"/>
</dbReference>
<evidence type="ECO:0000313" key="5">
    <source>
        <dbReference type="EMBL" id="MFD1095977.1"/>
    </source>
</evidence>
<organism evidence="5 6">
    <name type="scientific">Salegentibacter chungangensis</name>
    <dbReference type="NCBI Taxonomy" id="1335724"/>
    <lineage>
        <taxon>Bacteria</taxon>
        <taxon>Pseudomonadati</taxon>
        <taxon>Bacteroidota</taxon>
        <taxon>Flavobacteriia</taxon>
        <taxon>Flavobacteriales</taxon>
        <taxon>Flavobacteriaceae</taxon>
        <taxon>Salegentibacter</taxon>
    </lineage>
</organism>
<dbReference type="Proteomes" id="UP001597131">
    <property type="component" value="Unassembled WGS sequence"/>
</dbReference>
<dbReference type="PROSITE" id="PS52004">
    <property type="entry name" value="KS3_2"/>
    <property type="match status" value="1"/>
</dbReference>
<reference evidence="6" key="1">
    <citation type="journal article" date="2019" name="Int. J. Syst. Evol. Microbiol.">
        <title>The Global Catalogue of Microorganisms (GCM) 10K type strain sequencing project: providing services to taxonomists for standard genome sequencing and annotation.</title>
        <authorList>
            <consortium name="The Broad Institute Genomics Platform"/>
            <consortium name="The Broad Institute Genome Sequencing Center for Infectious Disease"/>
            <person name="Wu L."/>
            <person name="Ma J."/>
        </authorList>
    </citation>
    <scope>NUCLEOTIDE SEQUENCE [LARGE SCALE GENOMIC DNA]</scope>
    <source>
        <strain evidence="6">CCUG 64793</strain>
    </source>
</reference>
<evidence type="ECO:0000256" key="2">
    <source>
        <dbReference type="ARBA" id="ARBA00022679"/>
    </source>
</evidence>
<dbReference type="InterPro" id="IPR014031">
    <property type="entry name" value="Ketoacyl_synth_C"/>
</dbReference>
<dbReference type="InterPro" id="IPR014030">
    <property type="entry name" value="Ketoacyl_synth_N"/>
</dbReference>
<name>A0ABW3NT48_9FLAO</name>
<dbReference type="Pfam" id="PF02801">
    <property type="entry name" value="Ketoacyl-synt_C"/>
    <property type="match status" value="1"/>
</dbReference>
<dbReference type="Pfam" id="PF00109">
    <property type="entry name" value="ketoacyl-synt"/>
    <property type="match status" value="1"/>
</dbReference>
<dbReference type="InterPro" id="IPR000794">
    <property type="entry name" value="Beta-ketoacyl_synthase"/>
</dbReference>
<keyword evidence="2 3" id="KW-0808">Transferase</keyword>